<keyword evidence="4" id="KW-1185">Reference proteome</keyword>
<dbReference type="AlphaFoldDB" id="A0A8H5CP10"/>
<dbReference type="Proteomes" id="UP000559256">
    <property type="component" value="Unassembled WGS sequence"/>
</dbReference>
<name>A0A8H5CP10_9AGAR</name>
<comment type="caution">
    <text evidence="3">The sequence shown here is derived from an EMBL/GenBank/DDBJ whole genome shotgun (WGS) entry which is preliminary data.</text>
</comment>
<evidence type="ECO:0000313" key="3">
    <source>
        <dbReference type="EMBL" id="KAF5344416.1"/>
    </source>
</evidence>
<evidence type="ECO:0000256" key="1">
    <source>
        <dbReference type="ARBA" id="ARBA00006432"/>
    </source>
</evidence>
<evidence type="ECO:0000259" key="2">
    <source>
        <dbReference type="Pfam" id="PF00501"/>
    </source>
</evidence>
<dbReference type="PANTHER" id="PTHR43201:SF8">
    <property type="entry name" value="ACYL-COA SYNTHETASE FAMILY MEMBER 3"/>
    <property type="match status" value="1"/>
</dbReference>
<dbReference type="InterPro" id="IPR000873">
    <property type="entry name" value="AMP-dep_synth/lig_dom"/>
</dbReference>
<dbReference type="PANTHER" id="PTHR43201">
    <property type="entry name" value="ACYL-COA SYNTHETASE"/>
    <property type="match status" value="1"/>
</dbReference>
<dbReference type="GO" id="GO:0006631">
    <property type="term" value="P:fatty acid metabolic process"/>
    <property type="evidence" value="ECO:0007669"/>
    <property type="project" value="TreeGrafter"/>
</dbReference>
<organism evidence="3 4">
    <name type="scientific">Tetrapyrgos nigripes</name>
    <dbReference type="NCBI Taxonomy" id="182062"/>
    <lineage>
        <taxon>Eukaryota</taxon>
        <taxon>Fungi</taxon>
        <taxon>Dikarya</taxon>
        <taxon>Basidiomycota</taxon>
        <taxon>Agaricomycotina</taxon>
        <taxon>Agaricomycetes</taxon>
        <taxon>Agaricomycetidae</taxon>
        <taxon>Agaricales</taxon>
        <taxon>Marasmiineae</taxon>
        <taxon>Marasmiaceae</taxon>
        <taxon>Tetrapyrgos</taxon>
    </lineage>
</organism>
<dbReference type="EMBL" id="JAACJM010000125">
    <property type="protein sequence ID" value="KAF5344416.1"/>
    <property type="molecule type" value="Genomic_DNA"/>
</dbReference>
<dbReference type="Pfam" id="PF00501">
    <property type="entry name" value="AMP-binding"/>
    <property type="match status" value="1"/>
</dbReference>
<dbReference type="Gene3D" id="3.40.50.12780">
    <property type="entry name" value="N-terminal domain of ligase-like"/>
    <property type="match status" value="1"/>
</dbReference>
<reference evidence="3 4" key="1">
    <citation type="journal article" date="2020" name="ISME J.">
        <title>Uncovering the hidden diversity of litter-decomposition mechanisms in mushroom-forming fungi.</title>
        <authorList>
            <person name="Floudas D."/>
            <person name="Bentzer J."/>
            <person name="Ahren D."/>
            <person name="Johansson T."/>
            <person name="Persson P."/>
            <person name="Tunlid A."/>
        </authorList>
    </citation>
    <scope>NUCLEOTIDE SEQUENCE [LARGE SCALE GENOMIC DNA]</scope>
    <source>
        <strain evidence="3 4">CBS 291.85</strain>
    </source>
</reference>
<sequence length="431" mass="47582">MEFSAKTPLINLYDAAHRYSEHIAFKIPLLHPETRDVLRYDTVTYSQFLKDVQSFAMYWSDVLSKNGVTAREVVTLFLKGYTYMDVLHIYGLSRAGYIPQPLTLVPTATFITQLLQESGSKAVIYEPFYAVTSAELDIRKFETLSSVPSLSVSDIVLPEALDVQAEDIAIFFHTSGSTSGKPKIVPGTDRWLDGLTRKSTHTISKPIAHSPLVFSWLGSVCHMGQFASLVRVIGTGSAIVQPIDSSNSPSDLIKLIPTAAITNISLFPVALMQLLRRARVDEELKKILVSLHGVSYSGGSLPREDEQWASANGINLINIYATTECAGLLMASEGSRFSSHNALRLIDCPGVEYSFSLLESGAEKAENGHEDIKELVILPESIDFPHPSLRSADGVFHTGDLFREVLPSYYINCGRDDDWIKMANAARCDTR</sequence>
<comment type="similarity">
    <text evidence="1">Belongs to the ATP-dependent AMP-binding enzyme family.</text>
</comment>
<dbReference type="SUPFAM" id="SSF56801">
    <property type="entry name" value="Acetyl-CoA synthetase-like"/>
    <property type="match status" value="1"/>
</dbReference>
<proteinExistence type="inferred from homology"/>
<gene>
    <name evidence="3" type="ORF">D9758_015473</name>
</gene>
<protein>
    <recommendedName>
        <fullName evidence="2">AMP-dependent synthetase/ligase domain-containing protein</fullName>
    </recommendedName>
</protein>
<accession>A0A8H5CP10</accession>
<dbReference type="GO" id="GO:0031956">
    <property type="term" value="F:medium-chain fatty acid-CoA ligase activity"/>
    <property type="evidence" value="ECO:0007669"/>
    <property type="project" value="TreeGrafter"/>
</dbReference>
<dbReference type="OrthoDB" id="429813at2759"/>
<feature type="domain" description="AMP-dependent synthetase/ligase" evidence="2">
    <location>
        <begin position="27"/>
        <end position="331"/>
    </location>
</feature>
<evidence type="ECO:0000313" key="4">
    <source>
        <dbReference type="Proteomes" id="UP000559256"/>
    </source>
</evidence>
<dbReference type="InterPro" id="IPR042099">
    <property type="entry name" value="ANL_N_sf"/>
</dbReference>